<reference evidence="2 3" key="1">
    <citation type="submission" date="2014-05" db="EMBL/GenBank/DDBJ databases">
        <title>De novo Genome Sequence of Spirocheata sp.</title>
        <authorList>
            <person name="Shivani Y."/>
            <person name="Subhash Y."/>
            <person name="Tushar L."/>
            <person name="Sasikala C."/>
            <person name="Ramana C.V."/>
        </authorList>
    </citation>
    <scope>NUCLEOTIDE SEQUENCE [LARGE SCALE GENOMIC DNA]</scope>
    <source>
        <strain evidence="2 3">JC230</strain>
    </source>
</reference>
<evidence type="ECO:0000313" key="3">
    <source>
        <dbReference type="Proteomes" id="UP000029692"/>
    </source>
</evidence>
<name>A0A098QTM8_9SPIO</name>
<dbReference type="GO" id="GO:0006355">
    <property type="term" value="P:regulation of DNA-templated transcription"/>
    <property type="evidence" value="ECO:0007669"/>
    <property type="project" value="UniProtKB-ARBA"/>
</dbReference>
<gene>
    <name evidence="2" type="ORF">DC28_13265</name>
</gene>
<evidence type="ECO:0000259" key="1">
    <source>
        <dbReference type="Pfam" id="PF13601"/>
    </source>
</evidence>
<dbReference type="PANTHER" id="PTHR37318">
    <property type="entry name" value="BSL7504 PROTEIN"/>
    <property type="match status" value="1"/>
</dbReference>
<accession>A0A098QTM8</accession>
<dbReference type="PANTHER" id="PTHR37318:SF1">
    <property type="entry name" value="BSL7504 PROTEIN"/>
    <property type="match status" value="1"/>
</dbReference>
<dbReference type="SUPFAM" id="SSF46785">
    <property type="entry name" value="Winged helix' DNA-binding domain"/>
    <property type="match status" value="1"/>
</dbReference>
<dbReference type="RefSeq" id="WP_037549460.1">
    <property type="nucleotide sequence ID" value="NZ_JNUP01000071.1"/>
</dbReference>
<dbReference type="InterPro" id="IPR027395">
    <property type="entry name" value="WH_DNA-bd_dom"/>
</dbReference>
<comment type="caution">
    <text evidence="2">The sequence shown here is derived from an EMBL/GenBank/DDBJ whole genome shotgun (WGS) entry which is preliminary data.</text>
</comment>
<keyword evidence="3" id="KW-1185">Reference proteome</keyword>
<dbReference type="EMBL" id="JNUP01000071">
    <property type="protein sequence ID" value="KGE70911.1"/>
    <property type="molecule type" value="Genomic_DNA"/>
</dbReference>
<protein>
    <recommendedName>
        <fullName evidence="1">Winged helix DNA-binding domain-containing protein</fullName>
    </recommendedName>
</protein>
<sequence length="104" mass="11686">MPDGLHTQFDQDFFERTRLSILTLLYTDGETSFADLRSTLELSDGALYSHIRKLSAKNLIHGEKRIVSGQAATIYSLTGLGIQAYEAYLGFLEQLLAETKEKRS</sequence>
<dbReference type="Gene3D" id="1.10.10.10">
    <property type="entry name" value="Winged helix-like DNA-binding domain superfamily/Winged helix DNA-binding domain"/>
    <property type="match status" value="1"/>
</dbReference>
<dbReference type="InterPro" id="IPR036390">
    <property type="entry name" value="WH_DNA-bd_sf"/>
</dbReference>
<dbReference type="Pfam" id="PF13601">
    <property type="entry name" value="HTH_34"/>
    <property type="match status" value="1"/>
</dbReference>
<dbReference type="AlphaFoldDB" id="A0A098QTM8"/>
<dbReference type="Proteomes" id="UP000029692">
    <property type="component" value="Unassembled WGS sequence"/>
</dbReference>
<dbReference type="STRING" id="1480694.DC28_13265"/>
<dbReference type="CDD" id="cd00090">
    <property type="entry name" value="HTH_ARSR"/>
    <property type="match status" value="1"/>
</dbReference>
<dbReference type="InterPro" id="IPR011991">
    <property type="entry name" value="ArsR-like_HTH"/>
</dbReference>
<feature type="domain" description="Winged helix DNA-binding" evidence="1">
    <location>
        <begin position="18"/>
        <end position="96"/>
    </location>
</feature>
<organism evidence="2 3">
    <name type="scientific">Spirochaeta lutea</name>
    <dbReference type="NCBI Taxonomy" id="1480694"/>
    <lineage>
        <taxon>Bacteria</taxon>
        <taxon>Pseudomonadati</taxon>
        <taxon>Spirochaetota</taxon>
        <taxon>Spirochaetia</taxon>
        <taxon>Spirochaetales</taxon>
        <taxon>Spirochaetaceae</taxon>
        <taxon>Spirochaeta</taxon>
    </lineage>
</organism>
<proteinExistence type="predicted"/>
<dbReference type="eggNOG" id="COG0640">
    <property type="taxonomic scope" value="Bacteria"/>
</dbReference>
<dbReference type="InterPro" id="IPR036388">
    <property type="entry name" value="WH-like_DNA-bd_sf"/>
</dbReference>
<evidence type="ECO:0000313" key="2">
    <source>
        <dbReference type="EMBL" id="KGE70911.1"/>
    </source>
</evidence>